<gene>
    <name evidence="2" type="ORF">IB211_02151</name>
</gene>
<sequence length="73" mass="8159">MRKNRVQAVEVHPLPAPEGPARADGIDEIYTRYIRRRLSEAGLTPQQKVEVLDCLLTYLRSPSGARLPGSTDE</sequence>
<evidence type="ECO:0000256" key="1">
    <source>
        <dbReference type="SAM" id="MobiDB-lite"/>
    </source>
</evidence>
<dbReference type="AlphaFoldDB" id="A0A0S2W5C9"/>
<dbReference type="EMBL" id="CP011307">
    <property type="protein sequence ID" value="ALP94542.1"/>
    <property type="molecule type" value="Genomic_DNA"/>
</dbReference>
<dbReference type="Proteomes" id="UP000064844">
    <property type="component" value="Chromosome"/>
</dbReference>
<evidence type="ECO:0000313" key="2">
    <source>
        <dbReference type="EMBL" id="ALP94542.1"/>
    </source>
</evidence>
<dbReference type="RefSeq" id="WP_058118014.1">
    <property type="nucleotide sequence ID" value="NZ_CP011307.1"/>
</dbReference>
<dbReference type="KEGG" id="ibu:IB211_02151"/>
<organism evidence="2 3">
    <name type="scientific">Intestinimonas butyriciproducens</name>
    <dbReference type="NCBI Taxonomy" id="1297617"/>
    <lineage>
        <taxon>Bacteria</taxon>
        <taxon>Bacillati</taxon>
        <taxon>Bacillota</taxon>
        <taxon>Clostridia</taxon>
        <taxon>Eubacteriales</taxon>
        <taxon>Intestinimonas</taxon>
    </lineage>
</organism>
<accession>A0A0S2W5C9</accession>
<reference evidence="2 3" key="1">
    <citation type="journal article" date="2015" name="Nat. Commun.">
        <title>Production of butyrate from lysine and the Amadori product fructoselysine by a human gut commensal.</title>
        <authorList>
            <person name="Bui T.P."/>
            <person name="Ritari J."/>
            <person name="Boeren S."/>
            <person name="de Waard P."/>
            <person name="Plugge C.M."/>
            <person name="de Vos W.M."/>
        </authorList>
    </citation>
    <scope>NUCLEOTIDE SEQUENCE [LARGE SCALE GENOMIC DNA]</scope>
    <source>
        <strain evidence="2 3">AF211</strain>
    </source>
</reference>
<proteinExistence type="predicted"/>
<evidence type="ECO:0000313" key="3">
    <source>
        <dbReference type="Proteomes" id="UP000064844"/>
    </source>
</evidence>
<name>A0A0S2W5C9_9FIRM</name>
<dbReference type="STRING" id="1297617.IB211_02151"/>
<reference evidence="3" key="2">
    <citation type="submission" date="2015-04" db="EMBL/GenBank/DDBJ databases">
        <title>A butyrogenic pathway from the amino acid lysine in a human gut commensal.</title>
        <authorList>
            <person name="de Vos W.M."/>
            <person name="Bui N.T.P."/>
            <person name="Plugge C.M."/>
            <person name="Ritari J."/>
        </authorList>
    </citation>
    <scope>NUCLEOTIDE SEQUENCE [LARGE SCALE GENOMIC DNA]</scope>
    <source>
        <strain evidence="3">AF211</strain>
    </source>
</reference>
<protein>
    <submittedName>
        <fullName evidence="2">Uncharacterized protein</fullName>
    </submittedName>
</protein>
<feature type="region of interest" description="Disordered" evidence="1">
    <location>
        <begin position="1"/>
        <end position="22"/>
    </location>
</feature>
<keyword evidence="3" id="KW-1185">Reference proteome</keyword>